<dbReference type="AlphaFoldDB" id="A0A0F9P3R5"/>
<proteinExistence type="predicted"/>
<dbReference type="Pfam" id="PF25181">
    <property type="entry name" value="Phage_Bbp19"/>
    <property type="match status" value="1"/>
</dbReference>
<comment type="caution">
    <text evidence="2">The sequence shown here is derived from an EMBL/GenBank/DDBJ whole genome shotgun (WGS) entry which is preliminary data.</text>
</comment>
<name>A0A0F9P3R5_9ZZZZ</name>
<evidence type="ECO:0000259" key="1">
    <source>
        <dbReference type="Pfam" id="PF25181"/>
    </source>
</evidence>
<accession>A0A0F9P3R5</accession>
<sequence>MTERDKQVADEKAKNEKRQLELTQAFKRIFLTDDGKILKNFLEKGCNVNVSSVCISNPNALQTHFAEGKRKVYLDLMWYLNEGYKEKENE</sequence>
<organism evidence="2">
    <name type="scientific">marine sediment metagenome</name>
    <dbReference type="NCBI Taxonomy" id="412755"/>
    <lineage>
        <taxon>unclassified sequences</taxon>
        <taxon>metagenomes</taxon>
        <taxon>ecological metagenomes</taxon>
    </lineage>
</organism>
<reference evidence="2" key="1">
    <citation type="journal article" date="2015" name="Nature">
        <title>Complex archaea that bridge the gap between prokaryotes and eukaryotes.</title>
        <authorList>
            <person name="Spang A."/>
            <person name="Saw J.H."/>
            <person name="Jorgensen S.L."/>
            <person name="Zaremba-Niedzwiedzka K."/>
            <person name="Martijn J."/>
            <person name="Lind A.E."/>
            <person name="van Eijk R."/>
            <person name="Schleper C."/>
            <person name="Guy L."/>
            <person name="Ettema T.J."/>
        </authorList>
    </citation>
    <scope>NUCLEOTIDE SEQUENCE</scope>
</reference>
<feature type="domain" description="Bbp19-like phage" evidence="1">
    <location>
        <begin position="26"/>
        <end position="77"/>
    </location>
</feature>
<protein>
    <recommendedName>
        <fullName evidence="1">Bbp19-like phage domain-containing protein</fullName>
    </recommendedName>
</protein>
<evidence type="ECO:0000313" key="2">
    <source>
        <dbReference type="EMBL" id="KKM95705.1"/>
    </source>
</evidence>
<dbReference type="EMBL" id="LAZR01005971">
    <property type="protein sequence ID" value="KKM95705.1"/>
    <property type="molecule type" value="Genomic_DNA"/>
</dbReference>
<gene>
    <name evidence="2" type="ORF">LCGC14_1185490</name>
</gene>
<dbReference type="InterPro" id="IPR057447">
    <property type="entry name" value="Bbp19-like_phage"/>
</dbReference>